<dbReference type="InParanoid" id="D8LVE1"/>
<dbReference type="RefSeq" id="XP_012893828.1">
    <property type="nucleotide sequence ID" value="XM_013038374.1"/>
</dbReference>
<evidence type="ECO:0000313" key="2">
    <source>
        <dbReference type="EMBL" id="CBK19780.2"/>
    </source>
</evidence>
<name>D8LVE1_BLAHO</name>
<dbReference type="OrthoDB" id="5954868at2759"/>
<reference evidence="2" key="1">
    <citation type="submission" date="2010-02" db="EMBL/GenBank/DDBJ databases">
        <title>Sequencing and annotation of the Blastocystis hominis genome.</title>
        <authorList>
            <person name="Wincker P."/>
        </authorList>
    </citation>
    <scope>NUCLEOTIDE SEQUENCE</scope>
    <source>
        <strain evidence="2">Singapore isolate B</strain>
    </source>
</reference>
<dbReference type="EMBL" id="FN668638">
    <property type="protein sequence ID" value="CBK19780.2"/>
    <property type="molecule type" value="Genomic_DNA"/>
</dbReference>
<gene>
    <name evidence="2" type="ORF">GSBLH_T00006040001</name>
</gene>
<keyword evidence="1" id="KW-0732">Signal</keyword>
<evidence type="ECO:0000313" key="3">
    <source>
        <dbReference type="Proteomes" id="UP000008312"/>
    </source>
</evidence>
<sequence>MSSTYLIPYLFILAIYLFTASKIGKNESLEGVRAYPICNLNKTTKVRKEMPVELKDFGCCSKNQYDYDDIHYPVPFNQLVSQISTHYENYGIANSSLPYLLTGDIPEYHFQTSAVLMITGASDNHGYGSFNCLYSMVLADPYASYLYIDLGLAPELREKLFAHFETIHQIQVKMKSTGFLAYRRFNWSSFPEWMNLFKNKDQRGGYSWKVISYMDAAFSWKAITFWIDGGSLIRDGISRELTNVRLEGIYSPASGGGAAERWTHNGTVEFLLSNRFIDSFDPNGRMGCGGHLITDWLNKTVVNRVMIPYQQCAYTQKCISPRGSNMRNHRQDQAVLSALIHNIGVIKSLNPEYQALPALRQERGNQEKACRLILNNYLKSLQNTYQIKITNRYYDTTHIKYTPMYYKYVSRPVDEDWKPLN</sequence>
<dbReference type="AlphaFoldDB" id="D8LVE1"/>
<dbReference type="PANTHER" id="PTHR31389:SF4">
    <property type="entry name" value="LD39211P"/>
    <property type="match status" value="1"/>
</dbReference>
<organism evidence="2">
    <name type="scientific">Blastocystis hominis</name>
    <dbReference type="NCBI Taxonomy" id="12968"/>
    <lineage>
        <taxon>Eukaryota</taxon>
        <taxon>Sar</taxon>
        <taxon>Stramenopiles</taxon>
        <taxon>Bigyra</taxon>
        <taxon>Opalozoa</taxon>
        <taxon>Opalinata</taxon>
        <taxon>Blastocystidae</taxon>
        <taxon>Blastocystis</taxon>
    </lineage>
</organism>
<dbReference type="GeneID" id="24922165"/>
<protein>
    <submittedName>
        <fullName evidence="2">Uncharacterized protein</fullName>
    </submittedName>
</protein>
<evidence type="ECO:0000256" key="1">
    <source>
        <dbReference type="SAM" id="SignalP"/>
    </source>
</evidence>
<keyword evidence="3" id="KW-1185">Reference proteome</keyword>
<accession>D8LVE1</accession>
<dbReference type="Proteomes" id="UP000008312">
    <property type="component" value="Unassembled WGS sequence"/>
</dbReference>
<feature type="signal peptide" evidence="1">
    <location>
        <begin position="1"/>
        <end position="28"/>
    </location>
</feature>
<proteinExistence type="predicted"/>
<dbReference type="PANTHER" id="PTHR31389">
    <property type="entry name" value="LD39211P"/>
    <property type="match status" value="1"/>
</dbReference>
<feature type="chain" id="PRO_5003117599" evidence="1">
    <location>
        <begin position="29"/>
        <end position="421"/>
    </location>
</feature>